<accession>A0A382LIU4</accession>
<proteinExistence type="predicted"/>
<sequence length="24" mass="2853">IFSLEKREESKNGMTNLILYIKLL</sequence>
<feature type="non-terminal residue" evidence="1">
    <location>
        <position position="1"/>
    </location>
</feature>
<name>A0A382LIU4_9ZZZZ</name>
<gene>
    <name evidence="1" type="ORF">METZ01_LOCUS289628</name>
</gene>
<reference evidence="1" key="1">
    <citation type="submission" date="2018-05" db="EMBL/GenBank/DDBJ databases">
        <authorList>
            <person name="Lanie J.A."/>
            <person name="Ng W.-L."/>
            <person name="Kazmierczak K.M."/>
            <person name="Andrzejewski T.M."/>
            <person name="Davidsen T.M."/>
            <person name="Wayne K.J."/>
            <person name="Tettelin H."/>
            <person name="Glass J.I."/>
            <person name="Rusch D."/>
            <person name="Podicherti R."/>
            <person name="Tsui H.-C.T."/>
            <person name="Winkler M.E."/>
        </authorList>
    </citation>
    <scope>NUCLEOTIDE SEQUENCE</scope>
</reference>
<dbReference type="AlphaFoldDB" id="A0A382LIU4"/>
<protein>
    <submittedName>
        <fullName evidence="1">Uncharacterized protein</fullName>
    </submittedName>
</protein>
<evidence type="ECO:0000313" key="1">
    <source>
        <dbReference type="EMBL" id="SVC36774.1"/>
    </source>
</evidence>
<organism evidence="1">
    <name type="scientific">marine metagenome</name>
    <dbReference type="NCBI Taxonomy" id="408172"/>
    <lineage>
        <taxon>unclassified sequences</taxon>
        <taxon>metagenomes</taxon>
        <taxon>ecological metagenomes</taxon>
    </lineage>
</organism>
<dbReference type="EMBL" id="UINC01087427">
    <property type="protein sequence ID" value="SVC36774.1"/>
    <property type="molecule type" value="Genomic_DNA"/>
</dbReference>